<proteinExistence type="predicted"/>
<reference evidence="2" key="2">
    <citation type="submission" date="2020-12" db="EMBL/GenBank/DDBJ databases">
        <title>New Spironucleus salmonicida genome in near-complete chromosomes.</title>
        <authorList>
            <person name="Xu F."/>
            <person name="Kurt Z."/>
            <person name="Jimenez-Gonzalez A."/>
            <person name="Astvaldsson A."/>
            <person name="Andersson J.O."/>
            <person name="Svard S.G."/>
        </authorList>
    </citation>
    <scope>NUCLEOTIDE SEQUENCE</scope>
    <source>
        <strain evidence="2">ATCC 50377</strain>
    </source>
</reference>
<dbReference type="EMBL" id="AUWU02000007">
    <property type="protein sequence ID" value="KAH0570431.1"/>
    <property type="molecule type" value="Genomic_DNA"/>
</dbReference>
<evidence type="ECO:0000313" key="2">
    <source>
        <dbReference type="EMBL" id="KAH0570431.1"/>
    </source>
</evidence>
<evidence type="ECO:0000313" key="1">
    <source>
        <dbReference type="EMBL" id="EST49183.1"/>
    </source>
</evidence>
<sequence>MSFGNTFTFGQQAHIPIQQPVSVISNDDIVKTYVVHNALFPSSYIGYPYTPFVADWKTDNTEFITGFSKISQQQFVGQAFPDLTHPGNQQYPNKADMNQASSIIDQPTFMPEKDFDFSLTNMYRIIQPLLFNIAQRYVLNQPFIRNHFTPFFSSTNLKQVKVSEMAICNLLCHSFFTYLTHHDEAQSLLYYSSSQNEELLNIMNNFLEDAINNPEILAYYPNTLTLEKRRGDMDKKIFIIPKPEKAMLQTAQLRGYLFSKLFKANINRQQGNLTDSRQQLIDLLPLSYSSSGQTLPSIPLVYPEQQRDLTTLYDFSDVKISLIITLFALGSGTEIESFIESGYYTPQIIQTYLGCNYCRSGILYDSEYKVPDFTKFTSKKENQPLTQDVLAAIYHINENLCIKCPYICCQPKRDFPKQDNIYFFEQKNYSDFRSIYQREFRDKFDFYEQAGESAELQTVPADVVVNKNLEQVPECCKQHIQEVYTNFSSQILIDQNVVKNDLFKNYQLPNLQLRKDDAKSILQVQRENIYQHTQLQGVEDMKFRESQIEATQNFSQCLQIPKFNVNKSISYDSFDSFAQNSSLLKQFNTNPFNMTKDFEFVLSAIHYFQQYNSKQSISKLLFYGNLYSQDTHSVNIAFKNQQKPVTLAINEGGNFTQNLSRTIVNYSYLLLQLNKRIIWANRLSKFLNKSKLISNCYCCQGQQQIPYYFGAKSLSTCSKLYHNFDHIYYFLIENPQPNQISLNLLYQCFQLNSFIPIYLTNLRRLPDIAIVRQLIITLSVDETQFQRTPQNALLQQQQKAIDAIIYTCDCGHFWRSDEHLKQILCRQQIGILNDTNDFYLNNNIQLPSALQFLKQGFQDFVEFELITLINTQNLLNTQYYNRLNSQIQSNDKDENSELLTISSMANNHLFVPQSYINLQNLSMSKANIYSMMYEKKFQFGYKLQKEDLTTILNLNHSYINVQRNLSRVLGSLLQQNSMLEVNQIIAHVFTLLNQQFQAQTISTFSQLQYFSLELYNIVVQQIQKLVPQIERSQEIQKPIIKSNKKNKKEEKKKKEVSQIVTTLDAYVLTDKDPIWSLMLQNTGLSISFALNQVLRQQEILQENHQYVIQQQVQGKSNVKIAVQSQTYLTYQFQTQLLHYIQLVPEYQTNSYFQSLVALISYHGLSNYYAILLSFIYSQKDFATLCNQHNLPKFDYQLNERYTGNSYILEDNIPYGSFWTTFSLKATKPAIYCSIPPNVNINYLFLTNQFAKIQKDKQKLLFEDLAKMTIPLEVGNLNGINVFYLSILSNNSAQLWLVINHYQFTISDLLSGLLFACMSGNQFIIKILINYTTKQFQNNSIEQQVQISNQARKKFNTQNQGHQLPVIKIDQQDVTTQKVVDIHQILTAYFVDKLNLIYENQEPIYWSNKSFQQNFNKDKPDSHIYRQIYPMKNNFLVDKILQVFQDVNDIIGNSYMFQFFYLYQLFNINSRYCINNSCQVCKLHKQILKSFNQQFKDSFDISNIDQCVVKTSIQNALSTQLSNFSHAKKSIVQSIIAKNITQSLSSLASIPKFNLYIVFKRGKTINLTEIKLQNTQTIKLQTLNFIPLTTPLTLAAQLYSESLEELITIYKKDLNQEIITRSYINHQDALGLTALNHAMIVYLQFADKMLSYQCEVDENRKNNPQKQLILIKEMTQIKMQYKQAFTNLQLLIQLQAHSFISDKLDITARDRLVIFIVTHKLLLLQDYQFLECFGTSDFYLTMIYHNNDLIIKQQCEQFLTSQVPLKRVIQQYSTLPDNRLKNKLNKMQSMFSQGLILKDLKFGFDLSKYQNMITVETGDFDFAKLVYENIISLIKQFCQEDYPEHLIQFCEDKKLCYDDIYTFQCKEVKVGCKVESFSVFEKNQRGEDYRQEQRNVLSQKVENYMFNMGNNMRIDVDLQTIKFDEFKEDVKYKILKQPLCELQQMHRFSNRVWRLFNHNEIKLNIMRSSGKILNNISVQQPAKLILNEQLTTETSDESVLFEYRKNLLRGQIISQCINRSENVRISIVHQSDSLDIQACIRLSSLLQFGYSYCGIKQERTNKFRGVEIISQRSNRYNPTVMSISASLGINDNVGRRYSELTQQCPKLSADQRYQIFAPAQQNGFVKIDETKQ</sequence>
<organism evidence="1">
    <name type="scientific">Spironucleus salmonicida</name>
    <dbReference type="NCBI Taxonomy" id="348837"/>
    <lineage>
        <taxon>Eukaryota</taxon>
        <taxon>Metamonada</taxon>
        <taxon>Diplomonadida</taxon>
        <taxon>Hexamitidae</taxon>
        <taxon>Hexamitinae</taxon>
        <taxon>Spironucleus</taxon>
    </lineage>
</organism>
<dbReference type="EMBL" id="KI545953">
    <property type="protein sequence ID" value="EST49183.1"/>
    <property type="molecule type" value="Genomic_DNA"/>
</dbReference>
<evidence type="ECO:0000313" key="3">
    <source>
        <dbReference type="Proteomes" id="UP000018208"/>
    </source>
</evidence>
<reference evidence="1 2" key="1">
    <citation type="journal article" date="2014" name="PLoS Genet.">
        <title>The Genome of Spironucleus salmonicida Highlights a Fish Pathogen Adapted to Fluctuating Environments.</title>
        <authorList>
            <person name="Xu F."/>
            <person name="Jerlstrom-Hultqvist J."/>
            <person name="Einarsson E."/>
            <person name="Astvaldsson A."/>
            <person name="Svard S.G."/>
            <person name="Andersson J.O."/>
        </authorList>
    </citation>
    <scope>NUCLEOTIDE SEQUENCE</scope>
    <source>
        <strain evidence="2">ATCC 50377</strain>
    </source>
</reference>
<gene>
    <name evidence="1" type="ORF">SS50377_10398</name>
    <name evidence="2" type="ORF">SS50377_26711</name>
</gene>
<keyword evidence="3" id="KW-1185">Reference proteome</keyword>
<dbReference type="Proteomes" id="UP000018208">
    <property type="component" value="Unassembled WGS sequence"/>
</dbReference>
<protein>
    <submittedName>
        <fullName evidence="1">Uncharacterized protein</fullName>
    </submittedName>
</protein>
<dbReference type="VEuPathDB" id="GiardiaDB:SS50377_26711"/>
<accession>V6LY78</accession>
<name>V6LY78_9EUKA</name>